<protein>
    <recommendedName>
        <fullName evidence="2">Helix-turn-helix domain-containing protein</fullName>
    </recommendedName>
</protein>
<reference evidence="3" key="1">
    <citation type="submission" date="2023-07" db="EMBL/GenBank/DDBJ databases">
        <authorList>
            <person name="Stuckert A."/>
        </authorList>
    </citation>
    <scope>NUCLEOTIDE SEQUENCE</scope>
</reference>
<feature type="non-terminal residue" evidence="3">
    <location>
        <position position="77"/>
    </location>
</feature>
<proteinExistence type="predicted"/>
<feature type="domain" description="Helix-turn-helix" evidence="2">
    <location>
        <begin position="53"/>
        <end position="75"/>
    </location>
</feature>
<gene>
    <name evidence="3" type="ORF">RIMI_LOCUS7488601</name>
</gene>
<feature type="region of interest" description="Disordered" evidence="1">
    <location>
        <begin position="53"/>
        <end position="77"/>
    </location>
</feature>
<dbReference type="PANTHER" id="PTHR21301">
    <property type="entry name" value="REVERSE TRANSCRIPTASE"/>
    <property type="match status" value="1"/>
</dbReference>
<dbReference type="Pfam" id="PF26215">
    <property type="entry name" value="HTH_animal"/>
    <property type="match status" value="1"/>
</dbReference>
<evidence type="ECO:0000256" key="1">
    <source>
        <dbReference type="SAM" id="MobiDB-lite"/>
    </source>
</evidence>
<evidence type="ECO:0000313" key="3">
    <source>
        <dbReference type="EMBL" id="CAJ0938301.1"/>
    </source>
</evidence>
<dbReference type="InterPro" id="IPR058912">
    <property type="entry name" value="HTH_animal"/>
</dbReference>
<name>A0ABN9LBS6_9NEOB</name>
<evidence type="ECO:0000313" key="4">
    <source>
        <dbReference type="Proteomes" id="UP001176940"/>
    </source>
</evidence>
<accession>A0ABN9LBS6</accession>
<dbReference type="EMBL" id="CAUEEQ010014220">
    <property type="protein sequence ID" value="CAJ0938301.1"/>
    <property type="molecule type" value="Genomic_DNA"/>
</dbReference>
<dbReference type="Proteomes" id="UP001176940">
    <property type="component" value="Unassembled WGS sequence"/>
</dbReference>
<keyword evidence="4" id="KW-1185">Reference proteome</keyword>
<evidence type="ECO:0000259" key="2">
    <source>
        <dbReference type="Pfam" id="PF26215"/>
    </source>
</evidence>
<dbReference type="PANTHER" id="PTHR21301:SF10">
    <property type="entry name" value="REVERSE TRANSCRIPTASE DOMAIN-CONTAINING PROTEIN"/>
    <property type="match status" value="1"/>
</dbReference>
<comment type="caution">
    <text evidence="3">The sequence shown here is derived from an EMBL/GenBank/DDBJ whole genome shotgun (WGS) entry which is preliminary data.</text>
</comment>
<sequence>MGSNVAPPYANAYMARYEDTLIYTHLLGHTVNKDTNGNLSTDLYSKPTDRNSLLHYDSFHPPNMKKSIPKSQLNREE</sequence>
<organism evidence="3 4">
    <name type="scientific">Ranitomeya imitator</name>
    <name type="common">mimic poison frog</name>
    <dbReference type="NCBI Taxonomy" id="111125"/>
    <lineage>
        <taxon>Eukaryota</taxon>
        <taxon>Metazoa</taxon>
        <taxon>Chordata</taxon>
        <taxon>Craniata</taxon>
        <taxon>Vertebrata</taxon>
        <taxon>Euteleostomi</taxon>
        <taxon>Amphibia</taxon>
        <taxon>Batrachia</taxon>
        <taxon>Anura</taxon>
        <taxon>Neobatrachia</taxon>
        <taxon>Hyloidea</taxon>
        <taxon>Dendrobatidae</taxon>
        <taxon>Dendrobatinae</taxon>
        <taxon>Ranitomeya</taxon>
    </lineage>
</organism>